<keyword evidence="1" id="KW-0472">Membrane</keyword>
<keyword evidence="1" id="KW-0812">Transmembrane</keyword>
<feature type="domain" description="C2H2-type" evidence="2">
    <location>
        <begin position="196"/>
        <end position="217"/>
    </location>
</feature>
<feature type="transmembrane region" description="Helical" evidence="1">
    <location>
        <begin position="574"/>
        <end position="595"/>
    </location>
</feature>
<feature type="transmembrane region" description="Helical" evidence="1">
    <location>
        <begin position="439"/>
        <end position="463"/>
    </location>
</feature>
<accession>A0AAW0TMB2</accession>
<dbReference type="PANTHER" id="PTHR33802:SF1">
    <property type="entry name" value="XK-RELATED PROTEIN"/>
    <property type="match status" value="1"/>
</dbReference>
<feature type="transmembrane region" description="Helical" evidence="1">
    <location>
        <begin position="607"/>
        <end position="628"/>
    </location>
</feature>
<gene>
    <name evidence="3" type="ORF">O3P69_018333</name>
</gene>
<feature type="transmembrane region" description="Helical" evidence="1">
    <location>
        <begin position="546"/>
        <end position="567"/>
    </location>
</feature>
<keyword evidence="4" id="KW-1185">Reference proteome</keyword>
<dbReference type="Proteomes" id="UP001487740">
    <property type="component" value="Unassembled WGS sequence"/>
</dbReference>
<dbReference type="AlphaFoldDB" id="A0AAW0TMB2"/>
<evidence type="ECO:0000313" key="3">
    <source>
        <dbReference type="EMBL" id="KAK8387780.1"/>
    </source>
</evidence>
<dbReference type="PANTHER" id="PTHR33802">
    <property type="entry name" value="SI:CH211-161H7.5-RELATED"/>
    <property type="match status" value="1"/>
</dbReference>
<name>A0AAW0TMB2_SCYPA</name>
<dbReference type="EMBL" id="JARAKH010000030">
    <property type="protein sequence ID" value="KAK8387780.1"/>
    <property type="molecule type" value="Genomic_DNA"/>
</dbReference>
<dbReference type="PROSITE" id="PS00028">
    <property type="entry name" value="ZINC_FINGER_C2H2_1"/>
    <property type="match status" value="1"/>
</dbReference>
<keyword evidence="1" id="KW-1133">Transmembrane helix</keyword>
<sequence>MDLRQDSFVEVTSTASEEAIVSNSPTMIETVGGTGCGIPLEEPQAEEGYSDAPRVEVQMVGAPEWGPEDENIKDEHIAESSIIKEPVYQRLQLPEEEVIMFNLEEAEEGIRLVGKPVAKPVIPIPNNTTTISVSALGVLEQTSSQDRSSLLQVTQNVPVVMKRKFVSDTDTESKLPVRNAASVALIEQSAQAWLGCCLCYEIFPSRKALQLHVAASHQQPKTVLCQIPVTHAAPQNAVHSTQGFLETTEVVAEESDVNLDGTTSRNGPTFWPLPVAGKFMGINQVLDILKRTDEILESIPLGEKSSESQRGGCDTKTGLTTFISVSLSRPVVAMDEENGFDSKIKNMRRSLIIRTVLTVLLVIAILYTIILSSLAGRGAGPFKNPRGFTSVPAFATCLMPAGYYYFIWVLVDFALLFIVIYAIVMVAQKFVLGSGKRQCGALPFSFLITLFISLNLNTGWLFAEDNLNASWSFIVSLFLLVSNCIALAYATFNFSTFGKCLHQESIMDFWMGIGVLNAMAVYTTWSLVQFLESFTVFLSFEIKHDMYKVCTGMIILLHLLIILWFIIENTWLTYTFNTIILHYGVLVWYVATLYPRQIQKSNSVMNGLLISNVVLAVLALFFRLVILYSRNKDNKLYKVNTLATTIVEEN</sequence>
<organism evidence="3 4">
    <name type="scientific">Scylla paramamosain</name>
    <name type="common">Mud crab</name>
    <dbReference type="NCBI Taxonomy" id="85552"/>
    <lineage>
        <taxon>Eukaryota</taxon>
        <taxon>Metazoa</taxon>
        <taxon>Ecdysozoa</taxon>
        <taxon>Arthropoda</taxon>
        <taxon>Crustacea</taxon>
        <taxon>Multicrustacea</taxon>
        <taxon>Malacostraca</taxon>
        <taxon>Eumalacostraca</taxon>
        <taxon>Eucarida</taxon>
        <taxon>Decapoda</taxon>
        <taxon>Pleocyemata</taxon>
        <taxon>Brachyura</taxon>
        <taxon>Eubrachyura</taxon>
        <taxon>Portunoidea</taxon>
        <taxon>Portunidae</taxon>
        <taxon>Portuninae</taxon>
        <taxon>Scylla</taxon>
    </lineage>
</organism>
<feature type="transmembrane region" description="Helical" evidence="1">
    <location>
        <begin position="506"/>
        <end position="526"/>
    </location>
</feature>
<feature type="transmembrane region" description="Helical" evidence="1">
    <location>
        <begin position="351"/>
        <end position="375"/>
    </location>
</feature>
<evidence type="ECO:0000259" key="2">
    <source>
        <dbReference type="PROSITE" id="PS00028"/>
    </source>
</evidence>
<reference evidence="3 4" key="1">
    <citation type="submission" date="2023-03" db="EMBL/GenBank/DDBJ databases">
        <title>High-quality genome of Scylla paramamosain provides insights in environmental adaptation.</title>
        <authorList>
            <person name="Zhang L."/>
        </authorList>
    </citation>
    <scope>NUCLEOTIDE SEQUENCE [LARGE SCALE GENOMIC DNA]</scope>
    <source>
        <strain evidence="3">LZ_2023a</strain>
        <tissue evidence="3">Muscle</tissue>
    </source>
</reference>
<evidence type="ECO:0000256" key="1">
    <source>
        <dbReference type="SAM" id="Phobius"/>
    </source>
</evidence>
<feature type="transmembrane region" description="Helical" evidence="1">
    <location>
        <begin position="469"/>
        <end position="494"/>
    </location>
</feature>
<dbReference type="InterPro" id="IPR013087">
    <property type="entry name" value="Znf_C2H2_type"/>
</dbReference>
<protein>
    <recommendedName>
        <fullName evidence="2">C2H2-type domain-containing protein</fullName>
    </recommendedName>
</protein>
<proteinExistence type="predicted"/>
<feature type="transmembrane region" description="Helical" evidence="1">
    <location>
        <begin position="403"/>
        <end position="427"/>
    </location>
</feature>
<evidence type="ECO:0000313" key="4">
    <source>
        <dbReference type="Proteomes" id="UP001487740"/>
    </source>
</evidence>
<comment type="caution">
    <text evidence="3">The sequence shown here is derived from an EMBL/GenBank/DDBJ whole genome shotgun (WGS) entry which is preliminary data.</text>
</comment>